<dbReference type="PANTHER" id="PTHR45679:SF6">
    <property type="entry name" value="ER DEGRADATION-ENHANCING ALPHA-MANNOSIDASE-LIKE PROTEIN 2"/>
    <property type="match status" value="1"/>
</dbReference>
<dbReference type="FunFam" id="1.50.10.10:FF:000015">
    <property type="entry name" value="alpha-1,2-Mannosidase"/>
    <property type="match status" value="1"/>
</dbReference>
<dbReference type="Gene3D" id="1.50.10.10">
    <property type="match status" value="1"/>
</dbReference>
<dbReference type="GO" id="GO:1904154">
    <property type="term" value="P:positive regulation of retrograde protein transport, ER to cytosol"/>
    <property type="evidence" value="ECO:0007669"/>
    <property type="project" value="UniProtKB-ARBA"/>
</dbReference>
<keyword evidence="7" id="KW-0106">Calcium</keyword>
<keyword evidence="3" id="KW-0256">Endoplasmic reticulum</keyword>
<dbReference type="OrthoDB" id="8118055at2759"/>
<name>A0A9P0CSB0_9CUCU</name>
<evidence type="ECO:0000256" key="5">
    <source>
        <dbReference type="ARBA" id="ARBA00054385"/>
    </source>
</evidence>
<evidence type="ECO:0000256" key="7">
    <source>
        <dbReference type="PIRSR" id="PIRSR601382-2"/>
    </source>
</evidence>
<protein>
    <recommendedName>
        <fullName evidence="8">alpha-1,2-Mannosidase</fullName>
        <ecNumber evidence="8">3.2.1.-</ecNumber>
    </recommendedName>
</protein>
<dbReference type="SUPFAM" id="SSF48225">
    <property type="entry name" value="Seven-hairpin glycosidases"/>
    <property type="match status" value="1"/>
</dbReference>
<keyword evidence="9" id="KW-0732">Signal</keyword>
<dbReference type="PRINTS" id="PR00747">
    <property type="entry name" value="GLYHDRLASE47"/>
</dbReference>
<dbReference type="EMBL" id="OV651830">
    <property type="protein sequence ID" value="CAH1105075.1"/>
    <property type="molecule type" value="Genomic_DNA"/>
</dbReference>
<dbReference type="GO" id="GO:0005975">
    <property type="term" value="P:carbohydrate metabolic process"/>
    <property type="evidence" value="ECO:0007669"/>
    <property type="project" value="InterPro"/>
</dbReference>
<keyword evidence="4" id="KW-0325">Glycoprotein</keyword>
<keyword evidence="7" id="KW-0479">Metal-binding</keyword>
<feature type="binding site" evidence="7">
    <location>
        <position position="475"/>
    </location>
    <ligand>
        <name>Ca(2+)</name>
        <dbReference type="ChEBI" id="CHEBI:29108"/>
    </ligand>
</feature>
<accession>A0A9P0CSB0</accession>
<comment type="cofactor">
    <cofactor evidence="7">
        <name>Ca(2+)</name>
        <dbReference type="ChEBI" id="CHEBI:29108"/>
    </cofactor>
</comment>
<proteinExistence type="inferred from homology"/>
<evidence type="ECO:0000256" key="6">
    <source>
        <dbReference type="PIRSR" id="PIRSR601382-1"/>
    </source>
</evidence>
<comment type="function">
    <text evidence="5">Involved in the endoplasmic reticulum-associated degradation (ERAD) pathway that targets misfolded glycoproteins for degradation in an N-glycan-dependent manner. May initiate ERAD by promoting the first mannose trimming step of ERAD substrates, from Man9GlcNAc2 to Man8GlcNAc2. Seems to recognize and bind to exposed hydrophobic regions in target proteins.</text>
</comment>
<dbReference type="GO" id="GO:0016020">
    <property type="term" value="C:membrane"/>
    <property type="evidence" value="ECO:0007669"/>
    <property type="project" value="InterPro"/>
</dbReference>
<feature type="active site" evidence="6">
    <location>
        <position position="372"/>
    </location>
</feature>
<evidence type="ECO:0000256" key="9">
    <source>
        <dbReference type="SAM" id="SignalP"/>
    </source>
</evidence>
<feature type="active site" description="Proton donor" evidence="6">
    <location>
        <position position="351"/>
    </location>
</feature>
<dbReference type="AlphaFoldDB" id="A0A9P0CSB0"/>
<dbReference type="GO" id="GO:0005509">
    <property type="term" value="F:calcium ion binding"/>
    <property type="evidence" value="ECO:0007669"/>
    <property type="project" value="InterPro"/>
</dbReference>
<dbReference type="GO" id="GO:0004571">
    <property type="term" value="F:mannosyl-oligosaccharide 1,2-alpha-mannosidase activity"/>
    <property type="evidence" value="ECO:0007669"/>
    <property type="project" value="InterPro"/>
</dbReference>
<dbReference type="EC" id="3.2.1.-" evidence="8"/>
<keyword evidence="11" id="KW-1185">Reference proteome</keyword>
<dbReference type="InterPro" id="IPR044674">
    <property type="entry name" value="EDEM1/2/3"/>
</dbReference>
<dbReference type="Pfam" id="PF01532">
    <property type="entry name" value="Glyco_hydro_47"/>
    <property type="match status" value="1"/>
</dbReference>
<feature type="active site" description="Proton donor" evidence="6">
    <location>
        <position position="117"/>
    </location>
</feature>
<feature type="chain" id="PRO_5040321807" description="alpha-1,2-Mannosidase" evidence="9">
    <location>
        <begin position="24"/>
        <end position="643"/>
    </location>
</feature>
<reference evidence="10" key="1">
    <citation type="submission" date="2022-01" db="EMBL/GenBank/DDBJ databases">
        <authorList>
            <person name="King R."/>
        </authorList>
    </citation>
    <scope>NUCLEOTIDE SEQUENCE</scope>
</reference>
<gene>
    <name evidence="10" type="ORF">PSYICH_LOCUS5750</name>
</gene>
<dbReference type="GO" id="GO:1904380">
    <property type="term" value="P:endoplasmic reticulum mannose trimming"/>
    <property type="evidence" value="ECO:0007669"/>
    <property type="project" value="InterPro"/>
</dbReference>
<dbReference type="Proteomes" id="UP001153636">
    <property type="component" value="Chromosome 18"/>
</dbReference>
<comment type="similarity">
    <text evidence="2 8">Belongs to the glycosyl hydrolase 47 family.</text>
</comment>
<evidence type="ECO:0000256" key="1">
    <source>
        <dbReference type="ARBA" id="ARBA00004240"/>
    </source>
</evidence>
<comment type="subcellular location">
    <subcellularLocation>
        <location evidence="1">Endoplasmic reticulum</location>
    </subcellularLocation>
</comment>
<keyword evidence="8" id="KW-0326">Glycosidase</keyword>
<dbReference type="InterPro" id="IPR036026">
    <property type="entry name" value="Seven-hairpin_glycosidases"/>
</dbReference>
<feature type="active site" evidence="6">
    <location>
        <position position="258"/>
    </location>
</feature>
<dbReference type="PANTHER" id="PTHR45679">
    <property type="entry name" value="ER DEGRADATION-ENHANCING ALPHA-MANNOSIDASE-LIKE PROTEIN 2"/>
    <property type="match status" value="1"/>
</dbReference>
<dbReference type="InterPro" id="IPR012341">
    <property type="entry name" value="6hp_glycosidase-like_sf"/>
</dbReference>
<dbReference type="GO" id="GO:0044322">
    <property type="term" value="C:endoplasmic reticulum quality control compartment"/>
    <property type="evidence" value="ECO:0007669"/>
    <property type="project" value="GOC"/>
</dbReference>
<evidence type="ECO:0000256" key="2">
    <source>
        <dbReference type="ARBA" id="ARBA00007658"/>
    </source>
</evidence>
<evidence type="ECO:0000313" key="10">
    <source>
        <dbReference type="EMBL" id="CAH1105075.1"/>
    </source>
</evidence>
<keyword evidence="8" id="KW-0378">Hydrolase</keyword>
<sequence>MLIFQLKRLVPVLFIITLHRVAAIRTYTKDDLVKLREEVKEMFYHAYDSYLKFAYPYDELRPISCDGVDTYGSYSLTLIDALDTLAIMGNYTEFQRVVDIISEKKNFDANINVSVFETNIRIIGGLLSAHLLSHKAGAKLEPGWPCNGPLLRLAEDVAKRLIVAFDTKTGMPYGTVNLHSGVPKGETTVTCTAGVGTFIVEFGTLSRLTGDPLYEEVALNALYSLFNHKSQLGLFGNHIDTDTGRWTAQDAGIGSGIDSYFEYLVKGSILLQKPELMEMFHEAKKSIDRYMKKDDWYMWVSMTKGQITLPVFQSLESYWPGVLSLIGETSSAMRTLHNYHQVWQQYGFTPEFYYIPQTEAGANKESYPLRPELIESIMYLYRATEDPFLLQAGEDILRSIQHSAKTPCGYATIKDVRDHKKEDRMESFFLAETTKYLYLLFDTDNFIHNQGQEGTVINTPNGECIIDAGGYIFNTEAHPVDPAALHCCHSLANKDLLDFDYLKKNQELFKGETVKERKNQKLPEVVEETIADSIDEEVIITTESTTGYVKLEDNDNVSQKITGDEFQDNNISENVEKLSFSKIIDQVLSKESQKFDPQEMLERFRVENKYPRNKTWESNYKLLVCKAQPFMQRLSVMGEFFNK</sequence>
<feature type="signal peptide" evidence="9">
    <location>
        <begin position="1"/>
        <end position="23"/>
    </location>
</feature>
<evidence type="ECO:0000256" key="4">
    <source>
        <dbReference type="ARBA" id="ARBA00023180"/>
    </source>
</evidence>
<organism evidence="10 11">
    <name type="scientific">Psylliodes chrysocephalus</name>
    <dbReference type="NCBI Taxonomy" id="3402493"/>
    <lineage>
        <taxon>Eukaryota</taxon>
        <taxon>Metazoa</taxon>
        <taxon>Ecdysozoa</taxon>
        <taxon>Arthropoda</taxon>
        <taxon>Hexapoda</taxon>
        <taxon>Insecta</taxon>
        <taxon>Pterygota</taxon>
        <taxon>Neoptera</taxon>
        <taxon>Endopterygota</taxon>
        <taxon>Coleoptera</taxon>
        <taxon>Polyphaga</taxon>
        <taxon>Cucujiformia</taxon>
        <taxon>Chrysomeloidea</taxon>
        <taxon>Chrysomelidae</taxon>
        <taxon>Galerucinae</taxon>
        <taxon>Alticini</taxon>
        <taxon>Psylliodes</taxon>
    </lineage>
</organism>
<evidence type="ECO:0000256" key="8">
    <source>
        <dbReference type="RuleBase" id="RU361193"/>
    </source>
</evidence>
<dbReference type="InterPro" id="IPR001382">
    <property type="entry name" value="Glyco_hydro_47"/>
</dbReference>
<evidence type="ECO:0000256" key="3">
    <source>
        <dbReference type="ARBA" id="ARBA00022824"/>
    </source>
</evidence>
<evidence type="ECO:0000313" key="11">
    <source>
        <dbReference type="Proteomes" id="UP001153636"/>
    </source>
</evidence>